<protein>
    <submittedName>
        <fullName evidence="1">Phorbol-12-myristate-13-acetate-induced protein 1</fullName>
    </submittedName>
</protein>
<keyword evidence="2" id="KW-1185">Reference proteome</keyword>
<organism evidence="1 2">
    <name type="scientific">Corvus moneduloides</name>
    <name type="common">New Caledonian crow</name>
    <dbReference type="NCBI Taxonomy" id="1196302"/>
    <lineage>
        <taxon>Eukaryota</taxon>
        <taxon>Metazoa</taxon>
        <taxon>Chordata</taxon>
        <taxon>Craniata</taxon>
        <taxon>Vertebrata</taxon>
        <taxon>Euteleostomi</taxon>
        <taxon>Archelosauria</taxon>
        <taxon>Archosauria</taxon>
        <taxon>Dinosauria</taxon>
        <taxon>Saurischia</taxon>
        <taxon>Theropoda</taxon>
        <taxon>Coelurosauria</taxon>
        <taxon>Aves</taxon>
        <taxon>Neognathae</taxon>
        <taxon>Neoaves</taxon>
        <taxon>Telluraves</taxon>
        <taxon>Australaves</taxon>
        <taxon>Passeriformes</taxon>
        <taxon>Corvoidea</taxon>
        <taxon>Corvidae</taxon>
        <taxon>Corvus</taxon>
    </lineage>
</organism>
<dbReference type="InterPro" id="IPR024140">
    <property type="entry name" value="Noxa"/>
</dbReference>
<dbReference type="AlphaFoldDB" id="A0A8C3E3E1"/>
<dbReference type="Pfam" id="PF15150">
    <property type="entry name" value="PMAIP1"/>
    <property type="match status" value="1"/>
</dbReference>
<dbReference type="OMA" id="RIGDKWD"/>
<evidence type="ECO:0000313" key="2">
    <source>
        <dbReference type="Proteomes" id="UP000694553"/>
    </source>
</evidence>
<proteinExistence type="predicted"/>
<reference evidence="2" key="1">
    <citation type="submission" date="2019-10" db="EMBL/GenBank/DDBJ databases">
        <title>Corvus moneduloides (New Caledonian crow) genome, bCorMon1, primary haplotype.</title>
        <authorList>
            <person name="Rutz C."/>
            <person name="Fungtammasan C."/>
            <person name="Mountcastle J."/>
            <person name="Formenti G."/>
            <person name="Chow W."/>
            <person name="Howe K."/>
            <person name="Steele M.P."/>
            <person name="Fernandes J."/>
            <person name="Gilbert M.T.P."/>
            <person name="Fedrigo O."/>
            <person name="Jarvis E.D."/>
            <person name="Gemmell N."/>
        </authorList>
    </citation>
    <scope>NUCLEOTIDE SEQUENCE [LARGE SCALE GENOMIC DNA]</scope>
</reference>
<evidence type="ECO:0000313" key="1">
    <source>
        <dbReference type="Ensembl" id="ENSCMUP00000013626.1"/>
    </source>
</evidence>
<sequence length="79" mass="8341">MPGRTLRKAAPPAAPAAAEECALELARIGDRWDLRQRILNLLAKLFCPGTWGAHGHGEGNGGGSWLCGFGRRGSTDSGR</sequence>
<accession>A0A8C3E3E1</accession>
<gene>
    <name evidence="1" type="primary">PMAIP1</name>
</gene>
<dbReference type="Ensembl" id="ENSCMUT00000014639.2">
    <property type="protein sequence ID" value="ENSCMUP00000013626.1"/>
    <property type="gene ID" value="ENSCMUG00000008540.2"/>
</dbReference>
<reference evidence="1" key="3">
    <citation type="submission" date="2025-09" db="UniProtKB">
        <authorList>
            <consortium name="Ensembl"/>
        </authorList>
    </citation>
    <scope>IDENTIFICATION</scope>
</reference>
<dbReference type="GO" id="GO:0001836">
    <property type="term" value="P:release of cytochrome c from mitochondria"/>
    <property type="evidence" value="ECO:0007669"/>
    <property type="project" value="InterPro"/>
</dbReference>
<dbReference type="GO" id="GO:0006974">
    <property type="term" value="P:DNA damage response"/>
    <property type="evidence" value="ECO:0007669"/>
    <property type="project" value="InterPro"/>
</dbReference>
<dbReference type="Proteomes" id="UP000694553">
    <property type="component" value="Unassembled WGS sequence"/>
</dbReference>
<reference evidence="1" key="2">
    <citation type="submission" date="2025-08" db="UniProtKB">
        <authorList>
            <consortium name="Ensembl"/>
        </authorList>
    </citation>
    <scope>IDENTIFICATION</scope>
</reference>
<dbReference type="PANTHER" id="PTHR14299">
    <property type="entry name" value="PHORBOL-12-MYRISTATE-13-ACETATE-INDUCED PROTEIN 1"/>
    <property type="match status" value="1"/>
</dbReference>
<dbReference type="GO" id="GO:0043065">
    <property type="term" value="P:positive regulation of apoptotic process"/>
    <property type="evidence" value="ECO:0007669"/>
    <property type="project" value="InterPro"/>
</dbReference>
<name>A0A8C3E3E1_CORMO</name>
<dbReference type="PANTHER" id="PTHR14299:SF0">
    <property type="entry name" value="PHORBOL-12-MYRISTATE-13-ACETATE-INDUCED PROTEIN 1"/>
    <property type="match status" value="1"/>
</dbReference>